<dbReference type="EMBL" id="JAULSW010000004">
    <property type="protein sequence ID" value="KAK3385158.1"/>
    <property type="molecule type" value="Genomic_DNA"/>
</dbReference>
<evidence type="ECO:0000313" key="5">
    <source>
        <dbReference type="Proteomes" id="UP001285441"/>
    </source>
</evidence>
<evidence type="ECO:0000259" key="3">
    <source>
        <dbReference type="Pfam" id="PF13649"/>
    </source>
</evidence>
<dbReference type="AlphaFoldDB" id="A0AAE0NP54"/>
<dbReference type="Gene3D" id="3.40.50.150">
    <property type="entry name" value="Vaccinia Virus protein VP39"/>
    <property type="match status" value="1"/>
</dbReference>
<reference evidence="4" key="2">
    <citation type="submission" date="2023-06" db="EMBL/GenBank/DDBJ databases">
        <authorList>
            <consortium name="Lawrence Berkeley National Laboratory"/>
            <person name="Haridas S."/>
            <person name="Hensen N."/>
            <person name="Bonometti L."/>
            <person name="Westerberg I."/>
            <person name="Brannstrom I.O."/>
            <person name="Guillou S."/>
            <person name="Cros-Aarteil S."/>
            <person name="Calhoun S."/>
            <person name="Kuo A."/>
            <person name="Mondo S."/>
            <person name="Pangilinan J."/>
            <person name="Riley R."/>
            <person name="LaButti K."/>
            <person name="Andreopoulos B."/>
            <person name="Lipzen A."/>
            <person name="Chen C."/>
            <person name="Yanf M."/>
            <person name="Daum C."/>
            <person name="Ng V."/>
            <person name="Clum A."/>
            <person name="Steindorff A."/>
            <person name="Ohm R."/>
            <person name="Martin F."/>
            <person name="Silar P."/>
            <person name="Natvig D."/>
            <person name="Lalanne C."/>
            <person name="Gautier V."/>
            <person name="Ament-velasquez S.L."/>
            <person name="Kruys A."/>
            <person name="Hutchinson M.I."/>
            <person name="Powell A.J."/>
            <person name="Barry K."/>
            <person name="Miller A.N."/>
            <person name="Grigoriev I.V."/>
            <person name="Debuchy R."/>
            <person name="Gladieux P."/>
            <person name="Thoren M.H."/>
            <person name="Johannesson H."/>
        </authorList>
    </citation>
    <scope>NUCLEOTIDE SEQUENCE</scope>
    <source>
        <strain evidence="4">CBS 232.78</strain>
    </source>
</reference>
<dbReference type="Pfam" id="PF13649">
    <property type="entry name" value="Methyltransf_25"/>
    <property type="match status" value="1"/>
</dbReference>
<sequence length="288" mass="31134">MSDNATPSPSPTNYKQGYSSSTLQSHGSRTVHSDAAFLLPHLRPAFHILDVGCGPGSITAGFASHVPEGSVTGIDINVQVLRVAQERTAGLGITFERADVLQGLPFEDGTFDVVYASQLLAHIPAPTKTDADDEEDLQLKAVREMRRVLKPGGGILALRDIADMHWYPARLRLDDVYMTSRMKVGLGGETYRWPGGDVPSLLRRAGFGKLQVGAGTTVVSGPEARKVHADGFLGRLEEGDAYRASWRAAGISDEEVEESREALSGWAETEDAWYVALQSEALAWKKAS</sequence>
<dbReference type="InterPro" id="IPR029063">
    <property type="entry name" value="SAM-dependent_MTases_sf"/>
</dbReference>
<accession>A0AAE0NP54</accession>
<dbReference type="InterPro" id="IPR041698">
    <property type="entry name" value="Methyltransf_25"/>
</dbReference>
<feature type="region of interest" description="Disordered" evidence="2">
    <location>
        <begin position="1"/>
        <end position="26"/>
    </location>
</feature>
<dbReference type="GO" id="GO:0032259">
    <property type="term" value="P:methylation"/>
    <property type="evidence" value="ECO:0007669"/>
    <property type="project" value="UniProtKB-KW"/>
</dbReference>
<evidence type="ECO:0000256" key="2">
    <source>
        <dbReference type="SAM" id="MobiDB-lite"/>
    </source>
</evidence>
<name>A0AAE0NP54_9PEZI</name>
<keyword evidence="4" id="KW-0808">Transferase</keyword>
<comment type="similarity">
    <text evidence="1">Belongs to the methyltransferase superfamily. LaeA methyltransferase family.</text>
</comment>
<keyword evidence="4" id="KW-0489">Methyltransferase</keyword>
<protein>
    <submittedName>
        <fullName evidence="4">Arsenite methyltransferase</fullName>
    </submittedName>
</protein>
<feature type="domain" description="Methyltransferase" evidence="3">
    <location>
        <begin position="48"/>
        <end position="153"/>
    </location>
</feature>
<comment type="caution">
    <text evidence="4">The sequence shown here is derived from an EMBL/GenBank/DDBJ whole genome shotgun (WGS) entry which is preliminary data.</text>
</comment>
<dbReference type="Proteomes" id="UP001285441">
    <property type="component" value="Unassembled WGS sequence"/>
</dbReference>
<dbReference type="GO" id="GO:0008168">
    <property type="term" value="F:methyltransferase activity"/>
    <property type="evidence" value="ECO:0007669"/>
    <property type="project" value="UniProtKB-KW"/>
</dbReference>
<reference evidence="4" key="1">
    <citation type="journal article" date="2023" name="Mol. Phylogenet. Evol.">
        <title>Genome-scale phylogeny and comparative genomics of the fungal order Sordariales.</title>
        <authorList>
            <person name="Hensen N."/>
            <person name="Bonometti L."/>
            <person name="Westerberg I."/>
            <person name="Brannstrom I.O."/>
            <person name="Guillou S."/>
            <person name="Cros-Aarteil S."/>
            <person name="Calhoun S."/>
            <person name="Haridas S."/>
            <person name="Kuo A."/>
            <person name="Mondo S."/>
            <person name="Pangilinan J."/>
            <person name="Riley R."/>
            <person name="LaButti K."/>
            <person name="Andreopoulos B."/>
            <person name="Lipzen A."/>
            <person name="Chen C."/>
            <person name="Yan M."/>
            <person name="Daum C."/>
            <person name="Ng V."/>
            <person name="Clum A."/>
            <person name="Steindorff A."/>
            <person name="Ohm R.A."/>
            <person name="Martin F."/>
            <person name="Silar P."/>
            <person name="Natvig D.O."/>
            <person name="Lalanne C."/>
            <person name="Gautier V."/>
            <person name="Ament-Velasquez S.L."/>
            <person name="Kruys A."/>
            <person name="Hutchinson M.I."/>
            <person name="Powell A.J."/>
            <person name="Barry K."/>
            <person name="Miller A.N."/>
            <person name="Grigoriev I.V."/>
            <person name="Debuchy R."/>
            <person name="Gladieux P."/>
            <person name="Hiltunen Thoren M."/>
            <person name="Johannesson H."/>
        </authorList>
    </citation>
    <scope>NUCLEOTIDE SEQUENCE</scope>
    <source>
        <strain evidence="4">CBS 232.78</strain>
    </source>
</reference>
<organism evidence="4 5">
    <name type="scientific">Podospora didyma</name>
    <dbReference type="NCBI Taxonomy" id="330526"/>
    <lineage>
        <taxon>Eukaryota</taxon>
        <taxon>Fungi</taxon>
        <taxon>Dikarya</taxon>
        <taxon>Ascomycota</taxon>
        <taxon>Pezizomycotina</taxon>
        <taxon>Sordariomycetes</taxon>
        <taxon>Sordariomycetidae</taxon>
        <taxon>Sordariales</taxon>
        <taxon>Podosporaceae</taxon>
        <taxon>Podospora</taxon>
    </lineage>
</organism>
<evidence type="ECO:0000313" key="4">
    <source>
        <dbReference type="EMBL" id="KAK3385158.1"/>
    </source>
</evidence>
<proteinExistence type="inferred from homology"/>
<gene>
    <name evidence="4" type="ORF">B0H63DRAFT_494313</name>
</gene>
<keyword evidence="5" id="KW-1185">Reference proteome</keyword>
<dbReference type="CDD" id="cd02440">
    <property type="entry name" value="AdoMet_MTases"/>
    <property type="match status" value="1"/>
</dbReference>
<evidence type="ECO:0000256" key="1">
    <source>
        <dbReference type="ARBA" id="ARBA00038158"/>
    </source>
</evidence>
<dbReference type="PANTHER" id="PTHR43591">
    <property type="entry name" value="METHYLTRANSFERASE"/>
    <property type="match status" value="1"/>
</dbReference>
<dbReference type="SUPFAM" id="SSF53335">
    <property type="entry name" value="S-adenosyl-L-methionine-dependent methyltransferases"/>
    <property type="match status" value="1"/>
</dbReference>